<dbReference type="PROSITE" id="PS51779">
    <property type="entry name" value="POTRA"/>
    <property type="match status" value="1"/>
</dbReference>
<evidence type="ECO:0000256" key="6">
    <source>
        <dbReference type="ARBA" id="ARBA00023136"/>
    </source>
</evidence>
<evidence type="ECO:0000256" key="3">
    <source>
        <dbReference type="ARBA" id="ARBA00022618"/>
    </source>
</evidence>
<evidence type="ECO:0000256" key="2">
    <source>
        <dbReference type="ARBA" id="ARBA00022475"/>
    </source>
</evidence>
<keyword evidence="7" id="KW-0131">Cell cycle</keyword>
<gene>
    <name evidence="10" type="ORF">IQ247_12445</name>
</gene>
<dbReference type="Proteomes" id="UP000620559">
    <property type="component" value="Unassembled WGS sequence"/>
</dbReference>
<keyword evidence="5 8" id="KW-1133">Transmembrane helix</keyword>
<evidence type="ECO:0000313" key="11">
    <source>
        <dbReference type="Proteomes" id="UP000620559"/>
    </source>
</evidence>
<feature type="domain" description="POTRA" evidence="9">
    <location>
        <begin position="56"/>
        <end position="125"/>
    </location>
</feature>
<accession>A0A8J7F245</accession>
<dbReference type="GO" id="GO:0051301">
    <property type="term" value="P:cell division"/>
    <property type="evidence" value="ECO:0007669"/>
    <property type="project" value="UniProtKB-KW"/>
</dbReference>
<evidence type="ECO:0000256" key="8">
    <source>
        <dbReference type="SAM" id="Phobius"/>
    </source>
</evidence>
<keyword evidence="11" id="KW-1185">Reference proteome</keyword>
<feature type="transmembrane region" description="Helical" evidence="8">
    <location>
        <begin position="31"/>
        <end position="49"/>
    </location>
</feature>
<proteinExistence type="predicted"/>
<name>A0A8J7F245_9CYAN</name>
<dbReference type="RefSeq" id="WP_193920405.1">
    <property type="nucleotide sequence ID" value="NZ_JADEWL010000033.1"/>
</dbReference>
<comment type="caution">
    <text evidence="10">The sequence shown here is derived from an EMBL/GenBank/DDBJ whole genome shotgun (WGS) entry which is preliminary data.</text>
</comment>
<dbReference type="InterPro" id="IPR050487">
    <property type="entry name" value="FtsQ_DivIB"/>
</dbReference>
<dbReference type="AlphaFoldDB" id="A0A8J7F245"/>
<evidence type="ECO:0000313" key="10">
    <source>
        <dbReference type="EMBL" id="MBE9213467.1"/>
    </source>
</evidence>
<sequence length="279" mass="31467">MPEILSVSSTELAGRREKLRRNRQINIISKIWRTLAITGLAGGLLWFLIQPIWVIKSKKDITVSGNQLFSDEVLQSKIPLSYPQSLWRVEPSRLSASLKQQPGITEATVTRRLFPPGLIVKVSEILPVAITQTPSLEDTNSKNQKPVEGLVDINGVEVTTENFKSIPANKLPSLKLIGDLQQCRPFWKQLYQQVTNSLVKVMEINCQNPTNLILKTELGRVHIGNPTFQLAEKIQLLAKIRRLPDQENMSQIEFIDLTNPESILVQLNHKTVKINSQTP</sequence>
<keyword evidence="2" id="KW-1003">Cell membrane</keyword>
<dbReference type="GO" id="GO:0005886">
    <property type="term" value="C:plasma membrane"/>
    <property type="evidence" value="ECO:0007669"/>
    <property type="project" value="TreeGrafter"/>
</dbReference>
<reference evidence="10" key="1">
    <citation type="submission" date="2020-10" db="EMBL/GenBank/DDBJ databases">
        <authorList>
            <person name="Castelo-Branco R."/>
            <person name="Eusebio N."/>
            <person name="Adriana R."/>
            <person name="Vieira A."/>
            <person name="Brugerolle De Fraissinette N."/>
            <person name="Rezende De Castro R."/>
            <person name="Schneider M.P."/>
            <person name="Vasconcelos V."/>
            <person name="Leao P.N."/>
        </authorList>
    </citation>
    <scope>NUCLEOTIDE SEQUENCE</scope>
    <source>
        <strain evidence="10">LEGE 06105</strain>
    </source>
</reference>
<comment type="subcellular location">
    <subcellularLocation>
        <location evidence="1">Membrane</location>
    </subcellularLocation>
</comment>
<evidence type="ECO:0000256" key="4">
    <source>
        <dbReference type="ARBA" id="ARBA00022692"/>
    </source>
</evidence>
<dbReference type="EMBL" id="JADEWL010000033">
    <property type="protein sequence ID" value="MBE9213467.1"/>
    <property type="molecule type" value="Genomic_DNA"/>
</dbReference>
<protein>
    <submittedName>
        <fullName evidence="10">FtsQ-type POTRA domain-containing protein</fullName>
    </submittedName>
</protein>
<keyword evidence="6 8" id="KW-0472">Membrane</keyword>
<evidence type="ECO:0000256" key="5">
    <source>
        <dbReference type="ARBA" id="ARBA00022989"/>
    </source>
</evidence>
<organism evidence="10 11">
    <name type="scientific">Plectonema cf. radiosum LEGE 06105</name>
    <dbReference type="NCBI Taxonomy" id="945769"/>
    <lineage>
        <taxon>Bacteria</taxon>
        <taxon>Bacillati</taxon>
        <taxon>Cyanobacteriota</taxon>
        <taxon>Cyanophyceae</taxon>
        <taxon>Oscillatoriophycideae</taxon>
        <taxon>Oscillatoriales</taxon>
        <taxon>Microcoleaceae</taxon>
        <taxon>Plectonema</taxon>
    </lineage>
</organism>
<keyword evidence="4 8" id="KW-0812">Transmembrane</keyword>
<keyword evidence="3" id="KW-0132">Cell division</keyword>
<evidence type="ECO:0000256" key="1">
    <source>
        <dbReference type="ARBA" id="ARBA00004370"/>
    </source>
</evidence>
<evidence type="ECO:0000259" key="9">
    <source>
        <dbReference type="PROSITE" id="PS51779"/>
    </source>
</evidence>
<dbReference type="InterPro" id="IPR034746">
    <property type="entry name" value="POTRA"/>
</dbReference>
<dbReference type="PANTHER" id="PTHR37820">
    <property type="entry name" value="CELL DIVISION PROTEIN DIVIB"/>
    <property type="match status" value="1"/>
</dbReference>
<evidence type="ECO:0000256" key="7">
    <source>
        <dbReference type="ARBA" id="ARBA00023306"/>
    </source>
</evidence>
<dbReference type="Pfam" id="PF08478">
    <property type="entry name" value="POTRA_1"/>
    <property type="match status" value="1"/>
</dbReference>
<dbReference type="PANTHER" id="PTHR37820:SF1">
    <property type="entry name" value="CELL DIVISION PROTEIN FTSQ"/>
    <property type="match status" value="1"/>
</dbReference>
<dbReference type="InterPro" id="IPR013685">
    <property type="entry name" value="POTRA_FtsQ_type"/>
</dbReference>